<comment type="subcellular location">
    <subcellularLocation>
        <location evidence="1 7">Cell membrane</location>
        <topology evidence="1 7">Multi-pass membrane protein</topology>
    </subcellularLocation>
</comment>
<feature type="transmembrane region" description="Helical" evidence="7">
    <location>
        <begin position="253"/>
        <end position="279"/>
    </location>
</feature>
<dbReference type="Pfam" id="PF00528">
    <property type="entry name" value="BPD_transp_1"/>
    <property type="match status" value="1"/>
</dbReference>
<gene>
    <name evidence="9" type="ORF">Q9R02_10710</name>
</gene>
<keyword evidence="3" id="KW-1003">Cell membrane</keyword>
<proteinExistence type="inferred from homology"/>
<dbReference type="PANTHER" id="PTHR43386">
    <property type="entry name" value="OLIGOPEPTIDE TRANSPORT SYSTEM PERMEASE PROTEIN APPC"/>
    <property type="match status" value="1"/>
</dbReference>
<dbReference type="InterPro" id="IPR050366">
    <property type="entry name" value="BP-dependent_transpt_permease"/>
</dbReference>
<evidence type="ECO:0000256" key="4">
    <source>
        <dbReference type="ARBA" id="ARBA00022692"/>
    </source>
</evidence>
<dbReference type="InterPro" id="IPR000515">
    <property type="entry name" value="MetI-like"/>
</dbReference>
<dbReference type="RefSeq" id="WP_305996676.1">
    <property type="nucleotide sequence ID" value="NZ_JAVALS010000006.1"/>
</dbReference>
<evidence type="ECO:0000313" key="10">
    <source>
        <dbReference type="Proteomes" id="UP001232725"/>
    </source>
</evidence>
<evidence type="ECO:0000256" key="2">
    <source>
        <dbReference type="ARBA" id="ARBA00022448"/>
    </source>
</evidence>
<reference evidence="9 10" key="1">
    <citation type="submission" date="2023-08" db="EMBL/GenBank/DDBJ databases">
        <title>Arthrobacter horti sp. nov., isolated from forest soil.</title>
        <authorList>
            <person name="Park M."/>
        </authorList>
    </citation>
    <scope>NUCLEOTIDE SEQUENCE [LARGE SCALE GENOMIC DNA]</scope>
    <source>
        <strain evidence="9 10">YJM1</strain>
    </source>
</reference>
<dbReference type="PROSITE" id="PS50928">
    <property type="entry name" value="ABC_TM1"/>
    <property type="match status" value="1"/>
</dbReference>
<keyword evidence="4 7" id="KW-0812">Transmembrane</keyword>
<feature type="transmembrane region" description="Helical" evidence="7">
    <location>
        <begin position="21"/>
        <end position="46"/>
    </location>
</feature>
<evidence type="ECO:0000256" key="3">
    <source>
        <dbReference type="ARBA" id="ARBA00022475"/>
    </source>
</evidence>
<organism evidence="9 10">
    <name type="scientific">Arthrobacter horti</name>
    <dbReference type="NCBI Taxonomy" id="3068273"/>
    <lineage>
        <taxon>Bacteria</taxon>
        <taxon>Bacillati</taxon>
        <taxon>Actinomycetota</taxon>
        <taxon>Actinomycetes</taxon>
        <taxon>Micrococcales</taxon>
        <taxon>Micrococcaceae</taxon>
        <taxon>Arthrobacter</taxon>
    </lineage>
</organism>
<feature type="transmembrane region" description="Helical" evidence="7">
    <location>
        <begin position="212"/>
        <end position="233"/>
    </location>
</feature>
<keyword evidence="6 7" id="KW-0472">Membrane</keyword>
<evidence type="ECO:0000256" key="5">
    <source>
        <dbReference type="ARBA" id="ARBA00022989"/>
    </source>
</evidence>
<evidence type="ECO:0000256" key="6">
    <source>
        <dbReference type="ARBA" id="ARBA00023136"/>
    </source>
</evidence>
<feature type="transmembrane region" description="Helical" evidence="7">
    <location>
        <begin position="91"/>
        <end position="114"/>
    </location>
</feature>
<dbReference type="InterPro" id="IPR035906">
    <property type="entry name" value="MetI-like_sf"/>
</dbReference>
<evidence type="ECO:0000256" key="1">
    <source>
        <dbReference type="ARBA" id="ARBA00004651"/>
    </source>
</evidence>
<dbReference type="EMBL" id="JAVALS010000006">
    <property type="protein sequence ID" value="MDP5227625.1"/>
    <property type="molecule type" value="Genomic_DNA"/>
</dbReference>
<protein>
    <submittedName>
        <fullName evidence="9">ABC transporter permease</fullName>
    </submittedName>
</protein>
<evidence type="ECO:0000259" key="8">
    <source>
        <dbReference type="PROSITE" id="PS50928"/>
    </source>
</evidence>
<dbReference type="SUPFAM" id="SSF161098">
    <property type="entry name" value="MetI-like"/>
    <property type="match status" value="1"/>
</dbReference>
<dbReference type="Gene3D" id="1.10.3720.10">
    <property type="entry name" value="MetI-like"/>
    <property type="match status" value="1"/>
</dbReference>
<evidence type="ECO:0000313" key="9">
    <source>
        <dbReference type="EMBL" id="MDP5227625.1"/>
    </source>
</evidence>
<sequence length="290" mass="30566">MATTLTKFSPERRNWLRSISGIPGTQIVIPIVVVLLLILALVGPLIAPESQVYRSDILSALAPPSSQHWLGTDEQGRDVFWRIIAGAQASLLSAVAIVTGFSIVGILVATIATLGGKWVDEVVMRVVDAALAFPPIIFALGVAAALGPSLNSAIIAMILTGWPVTARVLRGVMRETMSQAYVENARVLGVSRTRLMLRHVLPNSMDVLLVKWAGDIGNTILILGGLSFVGVGAQPPSAEWGAMVTSAKGIIATAPWAAFAPGVAIAITAVAFGLLGDILQVRFNPALRKR</sequence>
<dbReference type="CDD" id="cd06261">
    <property type="entry name" value="TM_PBP2"/>
    <property type="match status" value="1"/>
</dbReference>
<evidence type="ECO:0000256" key="7">
    <source>
        <dbReference type="RuleBase" id="RU363032"/>
    </source>
</evidence>
<keyword evidence="5 7" id="KW-1133">Transmembrane helix</keyword>
<comment type="caution">
    <text evidence="9">The sequence shown here is derived from an EMBL/GenBank/DDBJ whole genome shotgun (WGS) entry which is preliminary data.</text>
</comment>
<feature type="transmembrane region" description="Helical" evidence="7">
    <location>
        <begin position="126"/>
        <end position="146"/>
    </location>
</feature>
<comment type="similarity">
    <text evidence="7">Belongs to the binding-protein-dependent transport system permease family.</text>
</comment>
<dbReference type="Proteomes" id="UP001232725">
    <property type="component" value="Unassembled WGS sequence"/>
</dbReference>
<name>A0ABT9IPW8_9MICC</name>
<accession>A0ABT9IPW8</accession>
<feature type="domain" description="ABC transmembrane type-1" evidence="8">
    <location>
        <begin position="87"/>
        <end position="276"/>
    </location>
</feature>
<keyword evidence="2 7" id="KW-0813">Transport</keyword>
<keyword evidence="10" id="KW-1185">Reference proteome</keyword>
<dbReference type="PANTHER" id="PTHR43386:SF1">
    <property type="entry name" value="D,D-DIPEPTIDE TRANSPORT SYSTEM PERMEASE PROTEIN DDPC-RELATED"/>
    <property type="match status" value="1"/>
</dbReference>